<dbReference type="OrthoDB" id="27483at2759"/>
<dbReference type="RefSeq" id="XP_008614623.1">
    <property type="nucleotide sequence ID" value="XM_008616401.1"/>
</dbReference>
<sequence length="511" mass="56994">MIESAILCECDSERNKTEKNLAFNMTLAHFAVDVIGDSSALTSTTERPHGTFATVVYFFPSTCVGGAVTISEACGPFGDLSERGPTTFESLDGCFLLFYSSCDVTVAPITSGHRSCAVYYATLDDNYFDNWTAPEVWFAPPLLPTIQELQDATRGFDPRQRNAVMIRLETYTATPTFDSLTGPDKAVVDLLLAANVYDIALVRTGEGDDKNKAIPPLSGTSHSMCKTPALVQEVYDQTPINEVAEDTDEIKSRGNFLLVWPKACRVRILGYDRTIALLRGNVDGDVVDGLGFESLHGIFEAAFRAFYPQRPHHGRNPPQVTYAMASLLYDYGDLQLIEAFMDAHERWADDENMATWLLAVLRRFGTPRFQHRLHTVKASSAFAAHLVHLATGGDALAQMIAHDCVPLWWPRLLRYIPTKRMLGDMLAVETYRSAWLRQRTCAVAYRTLSCARWRRTFRRRSRHYWTLSEPTTASSLFFQPPCGPGETRWASSASQPALRPPSSICAWTLSA</sequence>
<protein>
    <submittedName>
        <fullName evidence="1">Uncharacterized protein</fullName>
    </submittedName>
</protein>
<dbReference type="VEuPathDB" id="FungiDB:SDRG_10413"/>
<dbReference type="InParanoid" id="T0QEA7"/>
<reference evidence="1 2" key="1">
    <citation type="submission" date="2012-04" db="EMBL/GenBank/DDBJ databases">
        <title>The Genome Sequence of Saprolegnia declina VS20.</title>
        <authorList>
            <consortium name="The Broad Institute Genome Sequencing Platform"/>
            <person name="Russ C."/>
            <person name="Nusbaum C."/>
            <person name="Tyler B."/>
            <person name="van West P."/>
            <person name="Dieguez-Uribeondo J."/>
            <person name="de Bruijn I."/>
            <person name="Tripathy S."/>
            <person name="Jiang R."/>
            <person name="Young S.K."/>
            <person name="Zeng Q."/>
            <person name="Gargeya S."/>
            <person name="Fitzgerald M."/>
            <person name="Haas B."/>
            <person name="Abouelleil A."/>
            <person name="Alvarado L."/>
            <person name="Arachchi H.M."/>
            <person name="Berlin A."/>
            <person name="Chapman S.B."/>
            <person name="Goldberg J."/>
            <person name="Griggs A."/>
            <person name="Gujja S."/>
            <person name="Hansen M."/>
            <person name="Howarth C."/>
            <person name="Imamovic A."/>
            <person name="Larimer J."/>
            <person name="McCowen C."/>
            <person name="Montmayeur A."/>
            <person name="Murphy C."/>
            <person name="Neiman D."/>
            <person name="Pearson M."/>
            <person name="Priest M."/>
            <person name="Roberts A."/>
            <person name="Saif S."/>
            <person name="Shea T."/>
            <person name="Sisk P."/>
            <person name="Sykes S."/>
            <person name="Wortman J."/>
            <person name="Nusbaum C."/>
            <person name="Birren B."/>
        </authorList>
    </citation>
    <scope>NUCLEOTIDE SEQUENCE [LARGE SCALE GENOMIC DNA]</scope>
    <source>
        <strain evidence="1 2">VS20</strain>
    </source>
</reference>
<dbReference type="Proteomes" id="UP000030762">
    <property type="component" value="Unassembled WGS sequence"/>
</dbReference>
<proteinExistence type="predicted"/>
<accession>T0QEA7</accession>
<dbReference type="GeneID" id="19951140"/>
<name>T0QEA7_SAPDV</name>
<organism evidence="1 2">
    <name type="scientific">Saprolegnia diclina (strain VS20)</name>
    <dbReference type="NCBI Taxonomy" id="1156394"/>
    <lineage>
        <taxon>Eukaryota</taxon>
        <taxon>Sar</taxon>
        <taxon>Stramenopiles</taxon>
        <taxon>Oomycota</taxon>
        <taxon>Saprolegniomycetes</taxon>
        <taxon>Saprolegniales</taxon>
        <taxon>Saprolegniaceae</taxon>
        <taxon>Saprolegnia</taxon>
    </lineage>
</organism>
<dbReference type="OMA" id="CVPLWWP"/>
<evidence type="ECO:0000313" key="1">
    <source>
        <dbReference type="EMBL" id="EQC31895.1"/>
    </source>
</evidence>
<keyword evidence="2" id="KW-1185">Reference proteome</keyword>
<dbReference type="EMBL" id="JH767166">
    <property type="protein sequence ID" value="EQC31895.1"/>
    <property type="molecule type" value="Genomic_DNA"/>
</dbReference>
<evidence type="ECO:0000313" key="2">
    <source>
        <dbReference type="Proteomes" id="UP000030762"/>
    </source>
</evidence>
<gene>
    <name evidence="1" type="ORF">SDRG_10413</name>
</gene>
<dbReference type="AlphaFoldDB" id="T0QEA7"/>